<evidence type="ECO:0000256" key="1">
    <source>
        <dbReference type="SAM" id="MobiDB-lite"/>
    </source>
</evidence>
<evidence type="ECO:0000313" key="3">
    <source>
        <dbReference type="Proteomes" id="UP000193648"/>
    </source>
</evidence>
<organism evidence="2 3">
    <name type="scientific">Lobosporangium transversale</name>
    <dbReference type="NCBI Taxonomy" id="64571"/>
    <lineage>
        <taxon>Eukaryota</taxon>
        <taxon>Fungi</taxon>
        <taxon>Fungi incertae sedis</taxon>
        <taxon>Mucoromycota</taxon>
        <taxon>Mortierellomycotina</taxon>
        <taxon>Mortierellomycetes</taxon>
        <taxon>Mortierellales</taxon>
        <taxon>Mortierellaceae</taxon>
        <taxon>Lobosporangium</taxon>
    </lineage>
</organism>
<feature type="compositionally biased region" description="Polar residues" evidence="1">
    <location>
        <begin position="73"/>
        <end position="100"/>
    </location>
</feature>
<name>A0A1Y2G8G2_9FUNG</name>
<accession>A0A1Y2G8G2</accession>
<evidence type="ECO:0000313" key="2">
    <source>
        <dbReference type="EMBL" id="ORY99663.1"/>
    </source>
</evidence>
<reference evidence="2 3" key="1">
    <citation type="submission" date="2016-07" db="EMBL/GenBank/DDBJ databases">
        <title>Pervasive Adenine N6-methylation of Active Genes in Fungi.</title>
        <authorList>
            <consortium name="DOE Joint Genome Institute"/>
            <person name="Mondo S.J."/>
            <person name="Dannebaum R.O."/>
            <person name="Kuo R.C."/>
            <person name="Labutti K."/>
            <person name="Haridas S."/>
            <person name="Kuo A."/>
            <person name="Salamov A."/>
            <person name="Ahrendt S.R."/>
            <person name="Lipzen A."/>
            <person name="Sullivan W."/>
            <person name="Andreopoulos W.B."/>
            <person name="Clum A."/>
            <person name="Lindquist E."/>
            <person name="Daum C."/>
            <person name="Ramamoorthy G.K."/>
            <person name="Gryganskyi A."/>
            <person name="Culley D."/>
            <person name="Magnuson J.K."/>
            <person name="James T.Y."/>
            <person name="O'Malley M.A."/>
            <person name="Stajich J.E."/>
            <person name="Spatafora J.W."/>
            <person name="Visel A."/>
            <person name="Grigoriev I.V."/>
        </authorList>
    </citation>
    <scope>NUCLEOTIDE SEQUENCE [LARGE SCALE GENOMIC DNA]</scope>
    <source>
        <strain evidence="2 3">NRRL 3116</strain>
    </source>
</reference>
<dbReference type="GeneID" id="33568788"/>
<sequence>MCKSCKQWSLTWTDNGDWEIDDIITPRVYAEPKCNRVSNANKQMLRNPQQDQMTHPHDPNLTNGIPEDKREASTLSDAKTSISNQSSNEDDSVTSTKTYK</sequence>
<dbReference type="EMBL" id="MCFF01000066">
    <property type="protein sequence ID" value="ORY99663.1"/>
    <property type="molecule type" value="Genomic_DNA"/>
</dbReference>
<keyword evidence="3" id="KW-1185">Reference proteome</keyword>
<dbReference type="AlphaFoldDB" id="A0A1Y2G8G2"/>
<dbReference type="InParanoid" id="A0A1Y2G8G2"/>
<proteinExistence type="predicted"/>
<dbReference type="Proteomes" id="UP000193648">
    <property type="component" value="Unassembled WGS sequence"/>
</dbReference>
<feature type="compositionally biased region" description="Polar residues" evidence="1">
    <location>
        <begin position="42"/>
        <end position="53"/>
    </location>
</feature>
<feature type="region of interest" description="Disordered" evidence="1">
    <location>
        <begin position="42"/>
        <end position="100"/>
    </location>
</feature>
<gene>
    <name evidence="2" type="ORF">BCR41DRAFT_375370</name>
</gene>
<comment type="caution">
    <text evidence="2">The sequence shown here is derived from an EMBL/GenBank/DDBJ whole genome shotgun (WGS) entry which is preliminary data.</text>
</comment>
<protein>
    <submittedName>
        <fullName evidence="2">Uncharacterized protein</fullName>
    </submittedName>
</protein>
<dbReference type="RefSeq" id="XP_021875927.1">
    <property type="nucleotide sequence ID" value="XM_022026945.1"/>
</dbReference>